<dbReference type="Gene3D" id="3.40.50.10490">
    <property type="entry name" value="Glucose-6-phosphate isomerase like protein, domain 1"/>
    <property type="match status" value="1"/>
</dbReference>
<protein>
    <submittedName>
        <fullName evidence="6">MurR/RpiR family transcriptional regulator</fullName>
    </submittedName>
</protein>
<reference evidence="6 7" key="1">
    <citation type="submission" date="2020-04" db="EMBL/GenBank/DDBJ databases">
        <title>CFH 90308 Microbacterium sp.</title>
        <authorList>
            <person name="Nie G."/>
            <person name="Ming H."/>
            <person name="Xia T."/>
        </authorList>
    </citation>
    <scope>NUCLEOTIDE SEQUENCE [LARGE SCALE GENOMIC DNA]</scope>
    <source>
        <strain evidence="6 7">CFH 90308</strain>
    </source>
</reference>
<evidence type="ECO:0000313" key="6">
    <source>
        <dbReference type="EMBL" id="NLP84772.1"/>
    </source>
</evidence>
<name>A0ABX1KE47_9MICO</name>
<feature type="domain" description="HTH rpiR-type" evidence="4">
    <location>
        <begin position="7"/>
        <end position="83"/>
    </location>
</feature>
<evidence type="ECO:0000259" key="5">
    <source>
        <dbReference type="PROSITE" id="PS51464"/>
    </source>
</evidence>
<feature type="domain" description="SIS" evidence="5">
    <location>
        <begin position="127"/>
        <end position="267"/>
    </location>
</feature>
<dbReference type="InterPro" id="IPR000281">
    <property type="entry name" value="HTH_RpiR"/>
</dbReference>
<evidence type="ECO:0000313" key="7">
    <source>
        <dbReference type="Proteomes" id="UP001429745"/>
    </source>
</evidence>
<sequence length="289" mass="30469">MAFDPGVPLREYVAGERGRLRKSEQSVADLVMENPEFVVGSTMAAVAEAAGVSEPTVMRFSTNLGFDGFQQFKLALAQSVALGRPATVSAIGADEPVSLVATKMFDHTIASLDRARHYIDSDRLEQAVNAILAAPAMLLAGLGASGLIASDAEQKGVLFGIPATAPPDPHQQFMAVAMAPAGSVLVAISNTGRTKALLDIVRQGKDHGLVVIGITGDDDNTLAKLVDIPIVVKTFEDTDMVTPTVSRIAGLVVIDVLATAVSLRRGADHAKRLSRMKDELAVFRGTKRV</sequence>
<dbReference type="CDD" id="cd05013">
    <property type="entry name" value="SIS_RpiR"/>
    <property type="match status" value="1"/>
</dbReference>
<dbReference type="RefSeq" id="WP_168913242.1">
    <property type="nucleotide sequence ID" value="NZ_JABACI010000004.1"/>
</dbReference>
<evidence type="ECO:0000259" key="4">
    <source>
        <dbReference type="PROSITE" id="PS51071"/>
    </source>
</evidence>
<dbReference type="InterPro" id="IPR009057">
    <property type="entry name" value="Homeodomain-like_sf"/>
</dbReference>
<dbReference type="SUPFAM" id="SSF53697">
    <property type="entry name" value="SIS domain"/>
    <property type="match status" value="1"/>
</dbReference>
<evidence type="ECO:0000256" key="2">
    <source>
        <dbReference type="ARBA" id="ARBA00023125"/>
    </source>
</evidence>
<dbReference type="InterPro" id="IPR001347">
    <property type="entry name" value="SIS_dom"/>
</dbReference>
<dbReference type="InterPro" id="IPR036388">
    <property type="entry name" value="WH-like_DNA-bd_sf"/>
</dbReference>
<keyword evidence="7" id="KW-1185">Reference proteome</keyword>
<proteinExistence type="predicted"/>
<dbReference type="InterPro" id="IPR046348">
    <property type="entry name" value="SIS_dom_sf"/>
</dbReference>
<evidence type="ECO:0000256" key="3">
    <source>
        <dbReference type="ARBA" id="ARBA00023163"/>
    </source>
</evidence>
<keyword evidence="3" id="KW-0804">Transcription</keyword>
<dbReference type="Proteomes" id="UP001429745">
    <property type="component" value="Unassembled WGS sequence"/>
</dbReference>
<dbReference type="InterPro" id="IPR047640">
    <property type="entry name" value="RpiR-like"/>
</dbReference>
<gene>
    <name evidence="6" type="ORF">HF576_13015</name>
</gene>
<evidence type="ECO:0000256" key="1">
    <source>
        <dbReference type="ARBA" id="ARBA00023015"/>
    </source>
</evidence>
<dbReference type="PROSITE" id="PS51464">
    <property type="entry name" value="SIS"/>
    <property type="match status" value="1"/>
</dbReference>
<accession>A0ABX1KE47</accession>
<dbReference type="EMBL" id="JABACI010000004">
    <property type="protein sequence ID" value="NLP84772.1"/>
    <property type="molecule type" value="Genomic_DNA"/>
</dbReference>
<dbReference type="Gene3D" id="1.10.10.10">
    <property type="entry name" value="Winged helix-like DNA-binding domain superfamily/Winged helix DNA-binding domain"/>
    <property type="match status" value="1"/>
</dbReference>
<keyword evidence="2" id="KW-0238">DNA-binding</keyword>
<organism evidence="6 7">
    <name type="scientific">Microbacterium salsuginis</name>
    <dbReference type="NCBI Taxonomy" id="2722803"/>
    <lineage>
        <taxon>Bacteria</taxon>
        <taxon>Bacillati</taxon>
        <taxon>Actinomycetota</taxon>
        <taxon>Actinomycetes</taxon>
        <taxon>Micrococcales</taxon>
        <taxon>Microbacteriaceae</taxon>
        <taxon>Microbacterium</taxon>
    </lineage>
</organism>
<keyword evidence="1" id="KW-0805">Transcription regulation</keyword>
<dbReference type="PANTHER" id="PTHR30514">
    <property type="entry name" value="GLUCOKINASE"/>
    <property type="match status" value="1"/>
</dbReference>
<comment type="caution">
    <text evidence="6">The sequence shown here is derived from an EMBL/GenBank/DDBJ whole genome shotgun (WGS) entry which is preliminary data.</text>
</comment>
<dbReference type="InterPro" id="IPR035472">
    <property type="entry name" value="RpiR-like_SIS"/>
</dbReference>
<dbReference type="Pfam" id="PF01418">
    <property type="entry name" value="HTH_6"/>
    <property type="match status" value="1"/>
</dbReference>
<dbReference type="Pfam" id="PF01380">
    <property type="entry name" value="SIS"/>
    <property type="match status" value="1"/>
</dbReference>
<dbReference type="PANTHER" id="PTHR30514:SF1">
    <property type="entry name" value="HTH-TYPE TRANSCRIPTIONAL REGULATOR HEXR-RELATED"/>
    <property type="match status" value="1"/>
</dbReference>
<dbReference type="SUPFAM" id="SSF46689">
    <property type="entry name" value="Homeodomain-like"/>
    <property type="match status" value="1"/>
</dbReference>
<dbReference type="PROSITE" id="PS51071">
    <property type="entry name" value="HTH_RPIR"/>
    <property type="match status" value="1"/>
</dbReference>